<dbReference type="Gene3D" id="3.30.530.20">
    <property type="match status" value="1"/>
</dbReference>
<sequence>MSKDFHYTLRLPVSAKKLYEAIATEDGVRRWWTQFADVGQETGSIAEFRFPMAGFYVKAEIQSLIPSKLVEWKVIDSMHPEKSGFSNLRDWEGTVIRFDIEDVSENESVVHFTHQGLTKELECYQVCENGWFTYLSSLKELLVNGQGKPYMDDIESESLMK</sequence>
<evidence type="ECO:0000313" key="4">
    <source>
        <dbReference type="Proteomes" id="UP001319060"/>
    </source>
</evidence>
<dbReference type="InterPro" id="IPR023393">
    <property type="entry name" value="START-like_dom_sf"/>
</dbReference>
<evidence type="ECO:0000256" key="1">
    <source>
        <dbReference type="ARBA" id="ARBA00006817"/>
    </source>
</evidence>
<dbReference type="SUPFAM" id="SSF55961">
    <property type="entry name" value="Bet v1-like"/>
    <property type="match status" value="1"/>
</dbReference>
<evidence type="ECO:0000313" key="3">
    <source>
        <dbReference type="EMBL" id="MBN3545112.1"/>
    </source>
</evidence>
<dbReference type="InterPro" id="IPR013538">
    <property type="entry name" value="ASHA1/2-like_C"/>
</dbReference>
<gene>
    <name evidence="3" type="ORF">JYA64_07395</name>
</gene>
<comment type="caution">
    <text evidence="3">The sequence shown here is derived from an EMBL/GenBank/DDBJ whole genome shotgun (WGS) entry which is preliminary data.</text>
</comment>
<keyword evidence="4" id="KW-1185">Reference proteome</keyword>
<dbReference type="Pfam" id="PF08327">
    <property type="entry name" value="AHSA1"/>
    <property type="match status" value="1"/>
</dbReference>
<accession>A0ABS2ZBQ6</accession>
<comment type="similarity">
    <text evidence="1">Belongs to the AHA1 family.</text>
</comment>
<dbReference type="CDD" id="cd07814">
    <property type="entry name" value="SRPBCC_CalC_Aha1-like"/>
    <property type="match status" value="1"/>
</dbReference>
<dbReference type="Proteomes" id="UP001319060">
    <property type="component" value="Unassembled WGS sequence"/>
</dbReference>
<dbReference type="EMBL" id="JAFHKS010000042">
    <property type="protein sequence ID" value="MBN3545112.1"/>
    <property type="molecule type" value="Genomic_DNA"/>
</dbReference>
<proteinExistence type="inferred from homology"/>
<organism evidence="3 4">
    <name type="scientific">Fictibacillus barbaricus</name>
    <dbReference type="NCBI Taxonomy" id="182136"/>
    <lineage>
        <taxon>Bacteria</taxon>
        <taxon>Bacillati</taxon>
        <taxon>Bacillota</taxon>
        <taxon>Bacilli</taxon>
        <taxon>Bacillales</taxon>
        <taxon>Fictibacillaceae</taxon>
        <taxon>Fictibacillus</taxon>
    </lineage>
</organism>
<evidence type="ECO:0000259" key="2">
    <source>
        <dbReference type="Pfam" id="PF08327"/>
    </source>
</evidence>
<feature type="domain" description="Activator of Hsp90 ATPase homologue 1/2-like C-terminal" evidence="2">
    <location>
        <begin position="13"/>
        <end position="142"/>
    </location>
</feature>
<dbReference type="RefSeq" id="WP_188403257.1">
    <property type="nucleotide sequence ID" value="NZ_BMCE01000002.1"/>
</dbReference>
<protein>
    <submittedName>
        <fullName evidence="3">SRPBCC domain-containing protein</fullName>
    </submittedName>
</protein>
<name>A0ABS2ZBQ6_9BACL</name>
<reference evidence="3 4" key="1">
    <citation type="submission" date="2021-01" db="EMBL/GenBank/DDBJ databases">
        <title>Genome Sequencing of Type Strains.</title>
        <authorList>
            <person name="Lemaire J.F."/>
            <person name="Inderbitzin P."/>
            <person name="Collins S.B."/>
            <person name="Wespe N."/>
            <person name="Knight-Connoni V."/>
        </authorList>
    </citation>
    <scope>NUCLEOTIDE SEQUENCE [LARGE SCALE GENOMIC DNA]</scope>
    <source>
        <strain evidence="3 4">DSM 14730</strain>
    </source>
</reference>